<evidence type="ECO:0000313" key="2">
    <source>
        <dbReference type="EMBL" id="MBP2371505.1"/>
    </source>
</evidence>
<comment type="caution">
    <text evidence="2">The sequence shown here is derived from an EMBL/GenBank/DDBJ whole genome shotgun (WGS) entry which is preliminary data.</text>
</comment>
<dbReference type="EMBL" id="JAGINU010000002">
    <property type="protein sequence ID" value="MBP2371505.1"/>
    <property type="molecule type" value="Genomic_DNA"/>
</dbReference>
<feature type="transmembrane region" description="Helical" evidence="1">
    <location>
        <begin position="112"/>
        <end position="131"/>
    </location>
</feature>
<dbReference type="RefSeq" id="WP_210036651.1">
    <property type="nucleotide sequence ID" value="NZ_JAGINU010000002.1"/>
</dbReference>
<feature type="non-terminal residue" evidence="2">
    <location>
        <position position="156"/>
    </location>
</feature>
<keyword evidence="1" id="KW-0812">Transmembrane</keyword>
<proteinExistence type="predicted"/>
<keyword evidence="1" id="KW-1133">Transmembrane helix</keyword>
<feature type="transmembrane region" description="Helical" evidence="1">
    <location>
        <begin position="36"/>
        <end position="55"/>
    </location>
</feature>
<dbReference type="Proteomes" id="UP001519295">
    <property type="component" value="Unassembled WGS sequence"/>
</dbReference>
<evidence type="ECO:0000256" key="1">
    <source>
        <dbReference type="SAM" id="Phobius"/>
    </source>
</evidence>
<sequence>MTDVGLASVLPLGAWIGFGLVGLAFSVALRSGRTGAIVLSLMATVLVLHGLGVVAEPEMRFHVAWRHIGIADYIVNRGEVDPNLDAYQNWPAFFAVTAFLWQATGVGDPTAALTWAPVAYNLLYLVPLVAIGHRMFRDRTVVWLAAWLFTVSNWIG</sequence>
<keyword evidence="1" id="KW-0472">Membrane</keyword>
<accession>A0ABS4W5L9</accession>
<reference evidence="2 3" key="1">
    <citation type="submission" date="2021-03" db="EMBL/GenBank/DDBJ databases">
        <title>Sequencing the genomes of 1000 actinobacteria strains.</title>
        <authorList>
            <person name="Klenk H.-P."/>
        </authorList>
    </citation>
    <scope>NUCLEOTIDE SEQUENCE [LARGE SCALE GENOMIC DNA]</scope>
    <source>
        <strain evidence="2 3">DSM 45256</strain>
    </source>
</reference>
<protein>
    <submittedName>
        <fullName evidence="2">Uncharacterized protein</fullName>
    </submittedName>
</protein>
<gene>
    <name evidence="2" type="ORF">JOF36_007278</name>
</gene>
<feature type="transmembrane region" description="Helical" evidence="1">
    <location>
        <begin position="12"/>
        <end position="29"/>
    </location>
</feature>
<name>A0ABS4W5L9_9PSEU</name>
<organism evidence="2 3">
    <name type="scientific">Pseudonocardia parietis</name>
    <dbReference type="NCBI Taxonomy" id="570936"/>
    <lineage>
        <taxon>Bacteria</taxon>
        <taxon>Bacillati</taxon>
        <taxon>Actinomycetota</taxon>
        <taxon>Actinomycetes</taxon>
        <taxon>Pseudonocardiales</taxon>
        <taxon>Pseudonocardiaceae</taxon>
        <taxon>Pseudonocardia</taxon>
    </lineage>
</organism>
<keyword evidence="3" id="KW-1185">Reference proteome</keyword>
<evidence type="ECO:0000313" key="3">
    <source>
        <dbReference type="Proteomes" id="UP001519295"/>
    </source>
</evidence>